<organism evidence="5 6">
    <name type="scientific">Naasia aerilata</name>
    <dbReference type="NCBI Taxonomy" id="1162966"/>
    <lineage>
        <taxon>Bacteria</taxon>
        <taxon>Bacillati</taxon>
        <taxon>Actinomycetota</taxon>
        <taxon>Actinomycetes</taxon>
        <taxon>Micrococcales</taxon>
        <taxon>Microbacteriaceae</taxon>
        <taxon>Naasia</taxon>
    </lineage>
</organism>
<sequence length="262" mass="26924">MAEHGRFEGRAAIVTGGASGIGEATASRLAQEGAAVAIIDRDRAGADRVVDQIRASGGSALAVETDVSDPTSVDLAIDEVAASIGTPSVVINCAGILHVAPLLETSLDDFDRVLRVNLRSVFIVSTAAARRLVEAGLPGALVNVSSIHAAISEPNASAYTAAKGGIEALTRTMATELAVHGIRVNYVRPGATRTALTEQIYTEEVLAALAQRVPLRIPATPEQVAAGICFLASDEAGYCTGTGIDIDGGYIMDGSLPGTVYR</sequence>
<dbReference type="PANTHER" id="PTHR24321:SF8">
    <property type="entry name" value="ESTRADIOL 17-BETA-DEHYDROGENASE 8-RELATED"/>
    <property type="match status" value="1"/>
</dbReference>
<dbReference type="Pfam" id="PF13561">
    <property type="entry name" value="adh_short_C2"/>
    <property type="match status" value="1"/>
</dbReference>
<proteinExistence type="inferred from homology"/>
<dbReference type="InterPro" id="IPR002347">
    <property type="entry name" value="SDR_fam"/>
</dbReference>
<dbReference type="PRINTS" id="PR00081">
    <property type="entry name" value="GDHRDH"/>
</dbReference>
<evidence type="ECO:0000313" key="6">
    <source>
        <dbReference type="Proteomes" id="UP001321498"/>
    </source>
</evidence>
<protein>
    <submittedName>
        <fullName evidence="5">Short-chain dehydrogenase</fullName>
    </submittedName>
</protein>
<dbReference type="SMART" id="SM00822">
    <property type="entry name" value="PKS_KR"/>
    <property type="match status" value="1"/>
</dbReference>
<evidence type="ECO:0000313" key="5">
    <source>
        <dbReference type="EMBL" id="BDZ47477.1"/>
    </source>
</evidence>
<evidence type="ECO:0000256" key="1">
    <source>
        <dbReference type="ARBA" id="ARBA00006484"/>
    </source>
</evidence>
<accession>A0ABM8GGJ2</accession>
<evidence type="ECO:0000256" key="2">
    <source>
        <dbReference type="ARBA" id="ARBA00023002"/>
    </source>
</evidence>
<name>A0ABM8GGJ2_9MICO</name>
<reference evidence="6" key="1">
    <citation type="journal article" date="2019" name="Int. J. Syst. Evol. Microbiol.">
        <title>The Global Catalogue of Microorganisms (GCM) 10K type strain sequencing project: providing services to taxonomists for standard genome sequencing and annotation.</title>
        <authorList>
            <consortium name="The Broad Institute Genomics Platform"/>
            <consortium name="The Broad Institute Genome Sequencing Center for Infectious Disease"/>
            <person name="Wu L."/>
            <person name="Ma J."/>
        </authorList>
    </citation>
    <scope>NUCLEOTIDE SEQUENCE [LARGE SCALE GENOMIC DNA]</scope>
    <source>
        <strain evidence="6">NBRC 108725</strain>
    </source>
</reference>
<dbReference type="SUPFAM" id="SSF51735">
    <property type="entry name" value="NAD(P)-binding Rossmann-fold domains"/>
    <property type="match status" value="1"/>
</dbReference>
<dbReference type="Gene3D" id="3.40.50.720">
    <property type="entry name" value="NAD(P)-binding Rossmann-like Domain"/>
    <property type="match status" value="1"/>
</dbReference>
<dbReference type="Proteomes" id="UP001321498">
    <property type="component" value="Chromosome"/>
</dbReference>
<dbReference type="InterPro" id="IPR057326">
    <property type="entry name" value="KR_dom"/>
</dbReference>
<dbReference type="CDD" id="cd05233">
    <property type="entry name" value="SDR_c"/>
    <property type="match status" value="1"/>
</dbReference>
<gene>
    <name evidence="5" type="ORF">GCM10025866_33860</name>
</gene>
<dbReference type="PRINTS" id="PR00080">
    <property type="entry name" value="SDRFAMILY"/>
</dbReference>
<keyword evidence="3" id="KW-0520">NAD</keyword>
<dbReference type="InterPro" id="IPR036291">
    <property type="entry name" value="NAD(P)-bd_dom_sf"/>
</dbReference>
<feature type="domain" description="Ketoreductase" evidence="4">
    <location>
        <begin position="10"/>
        <end position="192"/>
    </location>
</feature>
<keyword evidence="2" id="KW-0560">Oxidoreductase</keyword>
<dbReference type="EMBL" id="AP027731">
    <property type="protein sequence ID" value="BDZ47477.1"/>
    <property type="molecule type" value="Genomic_DNA"/>
</dbReference>
<comment type="similarity">
    <text evidence="1">Belongs to the short-chain dehydrogenases/reductases (SDR) family.</text>
</comment>
<dbReference type="PROSITE" id="PS00061">
    <property type="entry name" value="ADH_SHORT"/>
    <property type="match status" value="1"/>
</dbReference>
<dbReference type="InterPro" id="IPR020904">
    <property type="entry name" value="Sc_DH/Rdtase_CS"/>
</dbReference>
<keyword evidence="6" id="KW-1185">Reference proteome</keyword>
<dbReference type="NCBIfam" id="NF005559">
    <property type="entry name" value="PRK07231.1"/>
    <property type="match status" value="1"/>
</dbReference>
<dbReference type="RefSeq" id="WP_286279440.1">
    <property type="nucleotide sequence ID" value="NZ_AP027731.1"/>
</dbReference>
<dbReference type="PANTHER" id="PTHR24321">
    <property type="entry name" value="DEHYDROGENASES, SHORT CHAIN"/>
    <property type="match status" value="1"/>
</dbReference>
<evidence type="ECO:0000259" key="4">
    <source>
        <dbReference type="SMART" id="SM00822"/>
    </source>
</evidence>
<evidence type="ECO:0000256" key="3">
    <source>
        <dbReference type="ARBA" id="ARBA00023027"/>
    </source>
</evidence>